<dbReference type="GO" id="GO:0006538">
    <property type="term" value="P:L-glutamate catabolic process"/>
    <property type="evidence" value="ECO:0007669"/>
    <property type="project" value="TreeGrafter"/>
</dbReference>
<comment type="caution">
    <text evidence="9">The sequence shown here is derived from an EMBL/GenBank/DDBJ whole genome shotgun (WGS) entry which is preliminary data.</text>
</comment>
<dbReference type="InterPro" id="IPR006096">
    <property type="entry name" value="Glu/Leu/Phe/Val/Trp_DH_C"/>
</dbReference>
<feature type="binding site" evidence="5">
    <location>
        <position position="67"/>
    </location>
    <ligand>
        <name>substrate</name>
    </ligand>
</feature>
<evidence type="ECO:0000256" key="4">
    <source>
        <dbReference type="PIRSR" id="PIRSR000185-1"/>
    </source>
</evidence>
<dbReference type="PANTHER" id="PTHR11606:SF13">
    <property type="entry name" value="GLUTAMATE DEHYDROGENASE 1, MITOCHONDRIAL"/>
    <property type="match status" value="1"/>
</dbReference>
<dbReference type="SMART" id="SM00839">
    <property type="entry name" value="ELFV_dehydrog"/>
    <property type="match status" value="1"/>
</dbReference>
<evidence type="ECO:0000313" key="9">
    <source>
        <dbReference type="EMBL" id="OGM91672.1"/>
    </source>
</evidence>
<reference evidence="9 10" key="1">
    <citation type="journal article" date="2016" name="Nat. Commun.">
        <title>Thousands of microbial genomes shed light on interconnected biogeochemical processes in an aquifer system.</title>
        <authorList>
            <person name="Anantharaman K."/>
            <person name="Brown C.T."/>
            <person name="Hug L.A."/>
            <person name="Sharon I."/>
            <person name="Castelle C.J."/>
            <person name="Probst A.J."/>
            <person name="Thomas B.C."/>
            <person name="Singh A."/>
            <person name="Wilkins M.J."/>
            <person name="Karaoz U."/>
            <person name="Brodie E.L."/>
            <person name="Williams K.H."/>
            <person name="Hubbard S.S."/>
            <person name="Banfield J.F."/>
        </authorList>
    </citation>
    <scope>NUCLEOTIDE SEQUENCE [LARGE SCALE GENOMIC DNA]</scope>
</reference>
<evidence type="ECO:0000313" key="10">
    <source>
        <dbReference type="Proteomes" id="UP000178946"/>
    </source>
</evidence>
<evidence type="ECO:0000256" key="6">
    <source>
        <dbReference type="PIRSR" id="PIRSR000185-3"/>
    </source>
</evidence>
<dbReference type="AlphaFoldDB" id="A0A1F8DT86"/>
<dbReference type="STRING" id="1802557.A3A20_01915"/>
<dbReference type="InterPro" id="IPR046346">
    <property type="entry name" value="Aminoacid_DH-like_N_sf"/>
</dbReference>
<keyword evidence="5" id="KW-0547">Nucleotide-binding</keyword>
<evidence type="ECO:0000256" key="5">
    <source>
        <dbReference type="PIRSR" id="PIRSR000185-2"/>
    </source>
</evidence>
<dbReference type="Gene3D" id="3.40.50.10860">
    <property type="entry name" value="Leucine Dehydrogenase, chain A, domain 1"/>
    <property type="match status" value="1"/>
</dbReference>
<dbReference type="PIRSF" id="PIRSF000185">
    <property type="entry name" value="Glu_DH"/>
    <property type="match status" value="1"/>
</dbReference>
<dbReference type="PROSITE" id="PS00074">
    <property type="entry name" value="GLFV_DEHYDROGENASE"/>
    <property type="match status" value="1"/>
</dbReference>
<evidence type="ECO:0000259" key="8">
    <source>
        <dbReference type="SMART" id="SM00839"/>
    </source>
</evidence>
<dbReference type="GO" id="GO:0000166">
    <property type="term" value="F:nucleotide binding"/>
    <property type="evidence" value="ECO:0007669"/>
    <property type="project" value="UniProtKB-KW"/>
</dbReference>
<name>A0A1F8DT86_9BACT</name>
<feature type="binding site" evidence="5">
    <location>
        <position position="193"/>
    </location>
    <ligand>
        <name>NAD(+)</name>
        <dbReference type="ChEBI" id="CHEBI:57540"/>
    </ligand>
</feature>
<feature type="binding site" evidence="5">
    <location>
        <position position="359"/>
    </location>
    <ligand>
        <name>substrate</name>
    </ligand>
</feature>
<dbReference type="SUPFAM" id="SSF51735">
    <property type="entry name" value="NAD(P)-binding Rossmann-fold domains"/>
    <property type="match status" value="1"/>
</dbReference>
<feature type="site" description="Important for catalysis" evidence="6">
    <location>
        <position position="145"/>
    </location>
</feature>
<evidence type="ECO:0000256" key="7">
    <source>
        <dbReference type="RuleBase" id="RU004417"/>
    </source>
</evidence>
<feature type="domain" description="Glutamate/phenylalanine/leucine/valine/L-tryptophan dehydrogenase C-terminal" evidence="8">
    <location>
        <begin position="185"/>
        <end position="426"/>
    </location>
</feature>
<protein>
    <recommendedName>
        <fullName evidence="3">Glutamate dehydrogenase</fullName>
    </recommendedName>
</protein>
<dbReference type="Pfam" id="PF00208">
    <property type="entry name" value="ELFV_dehydrog"/>
    <property type="match status" value="1"/>
</dbReference>
<sequence>MFSEKLIQVARYAELAGLPDKLMYELSEPKDICDTKIRVDIGNHQETFKLLGVLHCNPHSSGARPFKGGFRMHKDVDLDRLRTFGFDMTLKNAEANLPFGGAKFGISINPTSYEKRFIRAIIEKATERLLFKKILNPDYYVPGPDVGSNSETMFWIYNKAAELNSLTQLPNIAAIVTGKPIEHDGCPGREDATSRGLLFLLNRYLKLSNLFESKNKIMLTIHGYGNVGMNCAALTLDEEFSRYYVGAVCDVNGGIYNRSGLDVKNVKQHYETYGTFASYDANLADQISGEELLELRTDILVLASMENQITNDNVDRIKAELVLEPGNECIIPTAQDDLDRRNIHVVTSIAAGVGGVTGSYCEWRRNRGERRHAVDYYDDLLWVHGELRKIMTTVIDGIYRISQERNLTLTQSAYVRALNILYEQLKFKHSW</sequence>
<feature type="binding site" evidence="5">
    <location>
        <position position="91"/>
    </location>
    <ligand>
        <name>substrate</name>
    </ligand>
</feature>
<dbReference type="Pfam" id="PF02812">
    <property type="entry name" value="ELFV_dehydrog_N"/>
    <property type="match status" value="1"/>
</dbReference>
<evidence type="ECO:0000256" key="1">
    <source>
        <dbReference type="ARBA" id="ARBA00006382"/>
    </source>
</evidence>
<dbReference type="PRINTS" id="PR00082">
    <property type="entry name" value="GLFDHDRGNASE"/>
</dbReference>
<dbReference type="Gene3D" id="3.40.50.720">
    <property type="entry name" value="NAD(P)-binding Rossmann-like Domain"/>
    <property type="match status" value="1"/>
</dbReference>
<dbReference type="InterPro" id="IPR014362">
    <property type="entry name" value="Glu_DH"/>
</dbReference>
<dbReference type="InterPro" id="IPR036291">
    <property type="entry name" value="NAD(P)-bd_dom_sf"/>
</dbReference>
<proteinExistence type="inferred from homology"/>
<dbReference type="PANTHER" id="PTHR11606">
    <property type="entry name" value="GLUTAMATE DEHYDROGENASE"/>
    <property type="match status" value="1"/>
</dbReference>
<dbReference type="InterPro" id="IPR006097">
    <property type="entry name" value="Glu/Leu/Phe/Val/Trp_DH_dimer"/>
</dbReference>
<evidence type="ECO:0000256" key="3">
    <source>
        <dbReference type="PIRNR" id="PIRNR000185"/>
    </source>
</evidence>
<gene>
    <name evidence="9" type="ORF">A3A20_01915</name>
</gene>
<keyword evidence="5" id="KW-0520">NAD</keyword>
<dbReference type="Proteomes" id="UP000178946">
    <property type="component" value="Unassembled WGS sequence"/>
</dbReference>
<dbReference type="InterPro" id="IPR006095">
    <property type="entry name" value="Glu/Leu/Phe/Val/Trp_DH"/>
</dbReference>
<dbReference type="EMBL" id="MGIR01000001">
    <property type="protein sequence ID" value="OGM91672.1"/>
    <property type="molecule type" value="Genomic_DNA"/>
</dbReference>
<organism evidence="9 10">
    <name type="scientific">Candidatus Wolfebacteria bacterium RIFCSPLOWO2_01_FULL_45_19</name>
    <dbReference type="NCBI Taxonomy" id="1802557"/>
    <lineage>
        <taxon>Bacteria</taxon>
        <taxon>Candidatus Wolfeibacteriota</taxon>
    </lineage>
</organism>
<dbReference type="InterPro" id="IPR033524">
    <property type="entry name" value="Glu/Leu/Phe/Val_DH_AS"/>
</dbReference>
<comment type="similarity">
    <text evidence="1 3 7">Belongs to the Glu/Leu/Phe/Val dehydrogenases family.</text>
</comment>
<feature type="binding site" evidence="5">
    <location>
        <position position="226"/>
    </location>
    <ligand>
        <name>NAD(+)</name>
        <dbReference type="ChEBI" id="CHEBI:57540"/>
    </ligand>
</feature>
<dbReference type="GO" id="GO:0004352">
    <property type="term" value="F:glutamate dehydrogenase (NAD+) activity"/>
    <property type="evidence" value="ECO:0007669"/>
    <property type="project" value="TreeGrafter"/>
</dbReference>
<dbReference type="SUPFAM" id="SSF53223">
    <property type="entry name" value="Aminoacid dehydrogenase-like, N-terminal domain"/>
    <property type="match status" value="1"/>
</dbReference>
<keyword evidence="2 3" id="KW-0560">Oxidoreductase</keyword>
<evidence type="ECO:0000256" key="2">
    <source>
        <dbReference type="ARBA" id="ARBA00023002"/>
    </source>
</evidence>
<accession>A0A1F8DT86</accession>
<feature type="active site" description="Proton donor" evidence="4">
    <location>
        <position position="103"/>
    </location>
</feature>